<protein>
    <submittedName>
        <fullName evidence="1">Allantoinase</fullName>
    </submittedName>
</protein>
<gene>
    <name evidence="1" type="ORF">LOK49_LG10G01978</name>
</gene>
<accession>A0ACC0G5M9</accession>
<reference evidence="1 2" key="1">
    <citation type="journal article" date="2022" name="Plant J.">
        <title>Chromosome-level genome of Camellia lanceoleosa provides a valuable resource for understanding genome evolution and self-incompatibility.</title>
        <authorList>
            <person name="Gong W."/>
            <person name="Xiao S."/>
            <person name="Wang L."/>
            <person name="Liao Z."/>
            <person name="Chang Y."/>
            <person name="Mo W."/>
            <person name="Hu G."/>
            <person name="Li W."/>
            <person name="Zhao G."/>
            <person name="Zhu H."/>
            <person name="Hu X."/>
            <person name="Ji K."/>
            <person name="Xiang X."/>
            <person name="Song Q."/>
            <person name="Yuan D."/>
            <person name="Jin S."/>
            <person name="Zhang L."/>
        </authorList>
    </citation>
    <scope>NUCLEOTIDE SEQUENCE [LARGE SCALE GENOMIC DNA]</scope>
    <source>
        <strain evidence="1">SQ_2022a</strain>
    </source>
</reference>
<proteinExistence type="predicted"/>
<dbReference type="EMBL" id="CM045767">
    <property type="protein sequence ID" value="KAI7996249.1"/>
    <property type="molecule type" value="Genomic_DNA"/>
</dbReference>
<evidence type="ECO:0000313" key="2">
    <source>
        <dbReference type="Proteomes" id="UP001060215"/>
    </source>
</evidence>
<dbReference type="Proteomes" id="UP001060215">
    <property type="component" value="Chromosome 10"/>
</dbReference>
<sequence>MRILIPNMVASFTEVKLVKVDFLTREGFWDFGLVLFVLSSFESDDESEEESECGLTTLVDMPLNSFPSIVSKETFELKIKAAAKRIYLDVGMLLELYMRNLIF</sequence>
<organism evidence="1 2">
    <name type="scientific">Camellia lanceoleosa</name>
    <dbReference type="NCBI Taxonomy" id="1840588"/>
    <lineage>
        <taxon>Eukaryota</taxon>
        <taxon>Viridiplantae</taxon>
        <taxon>Streptophyta</taxon>
        <taxon>Embryophyta</taxon>
        <taxon>Tracheophyta</taxon>
        <taxon>Spermatophyta</taxon>
        <taxon>Magnoliopsida</taxon>
        <taxon>eudicotyledons</taxon>
        <taxon>Gunneridae</taxon>
        <taxon>Pentapetalae</taxon>
        <taxon>asterids</taxon>
        <taxon>Ericales</taxon>
        <taxon>Theaceae</taxon>
        <taxon>Camellia</taxon>
    </lineage>
</organism>
<comment type="caution">
    <text evidence="1">The sequence shown here is derived from an EMBL/GenBank/DDBJ whole genome shotgun (WGS) entry which is preliminary data.</text>
</comment>
<evidence type="ECO:0000313" key="1">
    <source>
        <dbReference type="EMBL" id="KAI7996249.1"/>
    </source>
</evidence>
<name>A0ACC0G5M9_9ERIC</name>
<keyword evidence="2" id="KW-1185">Reference proteome</keyword>